<evidence type="ECO:0000256" key="15">
    <source>
        <dbReference type="NCBIfam" id="TIGR00560"/>
    </source>
</evidence>
<feature type="transmembrane region" description="Helical" evidence="17">
    <location>
        <begin position="73"/>
        <end position="98"/>
    </location>
</feature>
<dbReference type="InterPro" id="IPR048254">
    <property type="entry name" value="CDP_ALCOHOL_P_TRANSF_CS"/>
</dbReference>
<keyword evidence="11 17" id="KW-0472">Membrane</keyword>
<accession>A0ABQ0C7G1</accession>
<dbReference type="GO" id="GO:0008444">
    <property type="term" value="F:CDP-diacylglycerol-glycerol-3-phosphate 3-phosphatidyltransferase activity"/>
    <property type="evidence" value="ECO:0007669"/>
    <property type="project" value="UniProtKB-EC"/>
</dbReference>
<evidence type="ECO:0000256" key="7">
    <source>
        <dbReference type="ARBA" id="ARBA00022679"/>
    </source>
</evidence>
<evidence type="ECO:0000256" key="11">
    <source>
        <dbReference type="ARBA" id="ARBA00023136"/>
    </source>
</evidence>
<evidence type="ECO:0000256" key="14">
    <source>
        <dbReference type="ARBA" id="ARBA00048586"/>
    </source>
</evidence>
<evidence type="ECO:0000256" key="12">
    <source>
        <dbReference type="ARBA" id="ARBA00023209"/>
    </source>
</evidence>
<dbReference type="RefSeq" id="WP_420904550.1">
    <property type="nucleotide sequence ID" value="NZ_BAAFGK010000004.1"/>
</dbReference>
<feature type="transmembrane region" description="Helical" evidence="17">
    <location>
        <begin position="119"/>
        <end position="140"/>
    </location>
</feature>
<dbReference type="PIRSF" id="PIRSF000847">
    <property type="entry name" value="Phos_ph_gly_syn"/>
    <property type="match status" value="1"/>
</dbReference>
<dbReference type="Pfam" id="PF01066">
    <property type="entry name" value="CDP-OH_P_transf"/>
    <property type="match status" value="1"/>
</dbReference>
<gene>
    <name evidence="18" type="primary">pgsA</name>
    <name evidence="18" type="ORF">SIID45300_01145</name>
</gene>
<comment type="pathway">
    <text evidence="2">Phospholipid metabolism; phosphatidylglycerol biosynthesis; phosphatidylglycerol from CDP-diacylglycerol: step 1/2.</text>
</comment>
<dbReference type="Gene3D" id="1.20.120.1760">
    <property type="match status" value="1"/>
</dbReference>
<protein>
    <recommendedName>
        <fullName evidence="5 15">CDP-diacylglycerol--glycerol-3-phosphate 3-phosphatidyltransferase</fullName>
        <ecNumber evidence="4 15">2.7.8.5</ecNumber>
    </recommendedName>
</protein>
<keyword evidence="10" id="KW-0443">Lipid metabolism</keyword>
<evidence type="ECO:0000256" key="3">
    <source>
        <dbReference type="ARBA" id="ARBA00010441"/>
    </source>
</evidence>
<dbReference type="InterPro" id="IPR000462">
    <property type="entry name" value="CDP-OH_P_trans"/>
</dbReference>
<evidence type="ECO:0000313" key="19">
    <source>
        <dbReference type="Proteomes" id="UP001628193"/>
    </source>
</evidence>
<sequence>MVWNLPNTLTATRIALIPFFIGSAYLPDRWGLILSALFFSLAAITDWADGYVARRSGLLTDFGRFFDPVADKLLVISAIVLLLSLDRAPLTLVLIILAREITIMALRERMAGLGLKVPVSGLAKWKTGFQMTAIIMLLVQDGLFDVPFQWPGLFFLGVAAVFSLWSGYAYLVTAWPAIQPKR</sequence>
<dbReference type="InterPro" id="IPR043130">
    <property type="entry name" value="CDP-OH_PTrfase_TM_dom"/>
</dbReference>
<dbReference type="PROSITE" id="PS00379">
    <property type="entry name" value="CDP_ALCOHOL_P_TRANSF"/>
    <property type="match status" value="1"/>
</dbReference>
<evidence type="ECO:0000256" key="4">
    <source>
        <dbReference type="ARBA" id="ARBA00013170"/>
    </source>
</evidence>
<feature type="transmembrane region" description="Helical" evidence="17">
    <location>
        <begin position="152"/>
        <end position="178"/>
    </location>
</feature>
<organism evidence="18 19">
    <name type="scientific">Candidatus Magnetaquiglobus chichijimensis</name>
    <dbReference type="NCBI Taxonomy" id="3141448"/>
    <lineage>
        <taxon>Bacteria</taxon>
        <taxon>Pseudomonadati</taxon>
        <taxon>Pseudomonadota</taxon>
        <taxon>Magnetococcia</taxon>
        <taxon>Magnetococcales</taxon>
        <taxon>Candidatus Magnetaquicoccaceae</taxon>
        <taxon>Candidatus Magnetaquiglobus</taxon>
    </lineage>
</organism>
<evidence type="ECO:0000256" key="13">
    <source>
        <dbReference type="ARBA" id="ARBA00023264"/>
    </source>
</evidence>
<evidence type="ECO:0000256" key="9">
    <source>
        <dbReference type="ARBA" id="ARBA00022989"/>
    </source>
</evidence>
<dbReference type="Proteomes" id="UP001628193">
    <property type="component" value="Unassembled WGS sequence"/>
</dbReference>
<evidence type="ECO:0000256" key="1">
    <source>
        <dbReference type="ARBA" id="ARBA00004141"/>
    </source>
</evidence>
<dbReference type="NCBIfam" id="TIGR00560">
    <property type="entry name" value="pgsA"/>
    <property type="match status" value="1"/>
</dbReference>
<evidence type="ECO:0000256" key="5">
    <source>
        <dbReference type="ARBA" id="ARBA00014944"/>
    </source>
</evidence>
<comment type="caution">
    <text evidence="18">The sequence shown here is derived from an EMBL/GenBank/DDBJ whole genome shotgun (WGS) entry which is preliminary data.</text>
</comment>
<keyword evidence="12" id="KW-0594">Phospholipid biosynthesis</keyword>
<evidence type="ECO:0000256" key="16">
    <source>
        <dbReference type="RuleBase" id="RU003750"/>
    </source>
</evidence>
<keyword evidence="8 17" id="KW-0812">Transmembrane</keyword>
<feature type="transmembrane region" description="Helical" evidence="17">
    <location>
        <begin position="6"/>
        <end position="26"/>
    </location>
</feature>
<keyword evidence="9 17" id="KW-1133">Transmembrane helix</keyword>
<comment type="similarity">
    <text evidence="3 16">Belongs to the CDP-alcohol phosphatidyltransferase class-I family.</text>
</comment>
<evidence type="ECO:0000256" key="2">
    <source>
        <dbReference type="ARBA" id="ARBA00005042"/>
    </source>
</evidence>
<keyword evidence="6" id="KW-0444">Lipid biosynthesis</keyword>
<comment type="subcellular location">
    <subcellularLocation>
        <location evidence="1">Membrane</location>
        <topology evidence="1">Multi-pass membrane protein</topology>
    </subcellularLocation>
</comment>
<evidence type="ECO:0000256" key="17">
    <source>
        <dbReference type="SAM" id="Phobius"/>
    </source>
</evidence>
<evidence type="ECO:0000256" key="8">
    <source>
        <dbReference type="ARBA" id="ARBA00022692"/>
    </source>
</evidence>
<dbReference type="InterPro" id="IPR004570">
    <property type="entry name" value="Phosphatidylglycerol_P_synth"/>
</dbReference>
<evidence type="ECO:0000256" key="10">
    <source>
        <dbReference type="ARBA" id="ARBA00023098"/>
    </source>
</evidence>
<dbReference type="PANTHER" id="PTHR14269">
    <property type="entry name" value="CDP-DIACYLGLYCEROL--GLYCEROL-3-PHOSPHATE 3-PHOSPHATIDYLTRANSFERASE-RELATED"/>
    <property type="match status" value="1"/>
</dbReference>
<comment type="catalytic activity">
    <reaction evidence="14">
        <text>a CDP-1,2-diacyl-sn-glycerol + sn-glycerol 3-phosphate = a 1,2-diacyl-sn-glycero-3-phospho-(1'-sn-glycero-3'-phosphate) + CMP + H(+)</text>
        <dbReference type="Rhea" id="RHEA:12593"/>
        <dbReference type="ChEBI" id="CHEBI:15378"/>
        <dbReference type="ChEBI" id="CHEBI:57597"/>
        <dbReference type="ChEBI" id="CHEBI:58332"/>
        <dbReference type="ChEBI" id="CHEBI:60110"/>
        <dbReference type="ChEBI" id="CHEBI:60377"/>
        <dbReference type="EC" id="2.7.8.5"/>
    </reaction>
</comment>
<keyword evidence="7 16" id="KW-0808">Transferase</keyword>
<evidence type="ECO:0000313" key="18">
    <source>
        <dbReference type="EMBL" id="GAB0056830.1"/>
    </source>
</evidence>
<keyword evidence="19" id="KW-1185">Reference proteome</keyword>
<dbReference type="InterPro" id="IPR050324">
    <property type="entry name" value="CDP-alcohol_PTase-I"/>
</dbReference>
<evidence type="ECO:0000256" key="6">
    <source>
        <dbReference type="ARBA" id="ARBA00022516"/>
    </source>
</evidence>
<dbReference type="PANTHER" id="PTHR14269:SF62">
    <property type="entry name" value="CDP-DIACYLGLYCEROL--GLYCEROL-3-PHOSPHATE 3-PHOSPHATIDYLTRANSFERASE 1, CHLOROPLASTIC"/>
    <property type="match status" value="1"/>
</dbReference>
<dbReference type="EMBL" id="BAAFGK010000004">
    <property type="protein sequence ID" value="GAB0056830.1"/>
    <property type="molecule type" value="Genomic_DNA"/>
</dbReference>
<name>A0ABQ0C7G1_9PROT</name>
<proteinExistence type="inferred from homology"/>
<dbReference type="EC" id="2.7.8.5" evidence="4 15"/>
<feature type="transmembrane region" description="Helical" evidence="17">
    <location>
        <begin position="33"/>
        <end position="53"/>
    </location>
</feature>
<reference evidence="18 19" key="1">
    <citation type="submission" date="2024-09" db="EMBL/GenBank/DDBJ databases">
        <title>Draft genome sequence of Candidatus Magnetaquicoccaceae bacterium FCR-1.</title>
        <authorList>
            <person name="Shimoshige H."/>
            <person name="Shimamura S."/>
            <person name="Taoka A."/>
            <person name="Kobayashi H."/>
            <person name="Maekawa T."/>
        </authorList>
    </citation>
    <scope>NUCLEOTIDE SEQUENCE [LARGE SCALE GENOMIC DNA]</scope>
    <source>
        <strain evidence="18 19">FCR-1</strain>
    </source>
</reference>
<keyword evidence="13" id="KW-1208">Phospholipid metabolism</keyword>